<name>A0A498K8W5_MALDO</name>
<dbReference type="SUPFAM" id="SSF51206">
    <property type="entry name" value="cAMP-binding domain-like"/>
    <property type="match status" value="1"/>
</dbReference>
<evidence type="ECO:0000256" key="2">
    <source>
        <dbReference type="ARBA" id="ARBA00023303"/>
    </source>
</evidence>
<dbReference type="GO" id="GO:0034220">
    <property type="term" value="P:monoatomic ion transmembrane transport"/>
    <property type="evidence" value="ECO:0007669"/>
    <property type="project" value="UniProtKB-KW"/>
</dbReference>
<dbReference type="GO" id="GO:0016020">
    <property type="term" value="C:membrane"/>
    <property type="evidence" value="ECO:0007669"/>
    <property type="project" value="UniProtKB-SubCell"/>
</dbReference>
<dbReference type="PANTHER" id="PTHR45651">
    <property type="entry name" value="CYCLIC NUCLEOTIDE-GATED ION CHANNEL 15-RELATED-RELATED"/>
    <property type="match status" value="1"/>
</dbReference>
<reference evidence="6 7" key="1">
    <citation type="submission" date="2018-10" db="EMBL/GenBank/DDBJ databases">
        <title>A high-quality apple genome assembly.</title>
        <authorList>
            <person name="Hu J."/>
        </authorList>
    </citation>
    <scope>NUCLEOTIDE SEQUENCE [LARGE SCALE GENOMIC DNA]</scope>
    <source>
        <strain evidence="7">cv. HFTH1</strain>
        <tissue evidence="6">Young leaf</tissue>
    </source>
</reference>
<keyword evidence="1" id="KW-1071">Ligand-gated ion channel</keyword>
<feature type="transmembrane region" description="Helical" evidence="4">
    <location>
        <begin position="244"/>
        <end position="269"/>
    </location>
</feature>
<dbReference type="AlphaFoldDB" id="A0A498K8W5"/>
<comment type="caution">
    <text evidence="6">The sequence shown here is derived from an EMBL/GenBank/DDBJ whole genome shotgun (WGS) entry which is preliminary data.</text>
</comment>
<dbReference type="InterPro" id="IPR000595">
    <property type="entry name" value="cNMP-bd_dom"/>
</dbReference>
<keyword evidence="4" id="KW-0472">Membrane</keyword>
<dbReference type="Proteomes" id="UP000290289">
    <property type="component" value="Chromosome 4"/>
</dbReference>
<dbReference type="PANTHER" id="PTHR45651:SF68">
    <property type="entry name" value="ION TRANSPORT DOMAIN-CONTAINING PROTEIN"/>
    <property type="match status" value="1"/>
</dbReference>
<keyword evidence="7" id="KW-1185">Reference proteome</keyword>
<dbReference type="InterPro" id="IPR018490">
    <property type="entry name" value="cNMP-bd_dom_sf"/>
</dbReference>
<evidence type="ECO:0000259" key="5">
    <source>
        <dbReference type="PROSITE" id="PS50042"/>
    </source>
</evidence>
<evidence type="ECO:0000313" key="6">
    <source>
        <dbReference type="EMBL" id="RXI02285.1"/>
    </source>
</evidence>
<dbReference type="EMBL" id="RDQH01000330">
    <property type="protein sequence ID" value="RXI02285.1"/>
    <property type="molecule type" value="Genomic_DNA"/>
</dbReference>
<keyword evidence="2" id="KW-0407">Ion channel</keyword>
<organism evidence="6 7">
    <name type="scientific">Malus domestica</name>
    <name type="common">Apple</name>
    <name type="synonym">Pyrus malus</name>
    <dbReference type="NCBI Taxonomy" id="3750"/>
    <lineage>
        <taxon>Eukaryota</taxon>
        <taxon>Viridiplantae</taxon>
        <taxon>Streptophyta</taxon>
        <taxon>Embryophyta</taxon>
        <taxon>Tracheophyta</taxon>
        <taxon>Spermatophyta</taxon>
        <taxon>Magnoliopsida</taxon>
        <taxon>eudicotyledons</taxon>
        <taxon>Gunneridae</taxon>
        <taxon>Pentapetalae</taxon>
        <taxon>rosids</taxon>
        <taxon>fabids</taxon>
        <taxon>Rosales</taxon>
        <taxon>Rosaceae</taxon>
        <taxon>Amygdaloideae</taxon>
        <taxon>Maleae</taxon>
        <taxon>Malus</taxon>
    </lineage>
</organism>
<evidence type="ECO:0000313" key="7">
    <source>
        <dbReference type="Proteomes" id="UP000290289"/>
    </source>
</evidence>
<keyword evidence="1" id="KW-0813">Transport</keyword>
<dbReference type="PROSITE" id="PS50042">
    <property type="entry name" value="CNMP_BINDING_3"/>
    <property type="match status" value="1"/>
</dbReference>
<feature type="transmembrane region" description="Helical" evidence="4">
    <location>
        <begin position="170"/>
        <end position="190"/>
    </location>
</feature>
<feature type="region of interest" description="Disordered" evidence="3">
    <location>
        <begin position="1"/>
        <end position="22"/>
    </location>
</feature>
<proteinExistence type="predicted"/>
<feature type="transmembrane region" description="Helical" evidence="4">
    <location>
        <begin position="202"/>
        <end position="223"/>
    </location>
</feature>
<evidence type="ECO:0000256" key="1">
    <source>
        <dbReference type="ARBA" id="ARBA00023286"/>
    </source>
</evidence>
<gene>
    <name evidence="6" type="ORF">DVH24_026815</name>
</gene>
<feature type="transmembrane region" description="Helical" evidence="4">
    <location>
        <begin position="402"/>
        <end position="424"/>
    </location>
</feature>
<dbReference type="InterPro" id="IPR014710">
    <property type="entry name" value="RmlC-like_jellyroll"/>
</dbReference>
<dbReference type="SMART" id="SM00100">
    <property type="entry name" value="cNMP"/>
    <property type="match status" value="1"/>
</dbReference>
<keyword evidence="1" id="KW-0406">Ion transport</keyword>
<dbReference type="Gene3D" id="2.60.120.10">
    <property type="entry name" value="Jelly Rolls"/>
    <property type="match status" value="1"/>
</dbReference>
<keyword evidence="4" id="KW-0812">Transmembrane</keyword>
<feature type="transmembrane region" description="Helical" evidence="4">
    <location>
        <begin position="124"/>
        <end position="149"/>
    </location>
</feature>
<dbReference type="CDD" id="cd00038">
    <property type="entry name" value="CAP_ED"/>
    <property type="match status" value="1"/>
</dbReference>
<keyword evidence="4" id="KW-1133">Transmembrane helix</keyword>
<evidence type="ECO:0000256" key="3">
    <source>
        <dbReference type="SAM" id="MobiDB-lite"/>
    </source>
</evidence>
<evidence type="ECO:0000256" key="4">
    <source>
        <dbReference type="SAM" id="Phobius"/>
    </source>
</evidence>
<sequence>MMNSAEPIQKMDTSDNKSIDQTRSLSEEILELAKRSKESTLESTLSLFETFEYGRRKSDKRDGKDGSEWSIESTIAIMLQISYLIIVMVYIGPMLVDPLFLYVPIINENIKCLALDEKLKKTAIVLRSIIDVPYLYNTILHVLSVLQALRSTDRNSYWWREAGRLFHPEFLLHNILPVLPIPQIVILIFLPKMRGSRSLNGMKFLNLLILLQYVARACPIFTFCKNYNKSTRELSNNIAMRKKIWIPGLLNFIMYILASHVLGAFWYFFSIQREIDCWISTCRSENECDLSTLQCDNTTFRNITFLHDLCPTNPPNPVVFDFGIFLNTLQSGIVGTTDFPQKFLMCFSWGLRNLRYCVMHMHTDAWDAPMFKGHIEIDYQNSVMQIQSSNNSFASNLNTSTYAWETVFVIFISMSGLVLFIYLLGHLQVGDELYTATTRTYRIRLRKKVIFQQIRFMLSEYRIPDNLPNPDSREPVAEAIWELVREALEKDEDLPVKNIFSLLPNELKEHIKNHLFLAKLKKVRGLENKDGEVLKKIMGYLEPVNYADGSYIIREGEPLDRMLFITQGSVLTYKTTIGGGSGSSSIIRRDFYGEELIGWAKAYNSLSDFPISAKTVKSRTEVEVFVLMADHLQLVVSEFRTQSNREIPQPADSAPVQISIS</sequence>
<protein>
    <recommendedName>
        <fullName evidence="5">Cyclic nucleotide-binding domain-containing protein</fullName>
    </recommendedName>
</protein>
<feature type="domain" description="Cyclic nucleotide-binding" evidence="5">
    <location>
        <begin position="525"/>
        <end position="653"/>
    </location>
</feature>
<accession>A0A498K8W5</accession>